<sequence length="87" mass="9674">MEIKDINAIKLALNACTGIINLAMTTKNDSQSKQNLLSALEAVKEVLDILENGKRDKNADMAYSILYDCYHRAFDIVNGNLTPETKN</sequence>
<proteinExistence type="predicted"/>
<keyword evidence="2" id="KW-1185">Reference proteome</keyword>
<reference evidence="1 2" key="1">
    <citation type="submission" date="2019-09" db="EMBL/GenBank/DDBJ databases">
        <title>Haemophilus seminale sp. nov., isolated from human semen.</title>
        <authorList>
            <person name="Zheng M."/>
        </authorList>
    </citation>
    <scope>NUCLEOTIDE SEQUENCE [LARGE SCALE GENOMIC DNA]</scope>
    <source>
        <strain evidence="1 2">SZY H2</strain>
    </source>
</reference>
<accession>A0ABQ6SJI0</accession>
<dbReference type="Proteomes" id="UP000324828">
    <property type="component" value="Unassembled WGS sequence"/>
</dbReference>
<gene>
    <name evidence="1" type="ORF">F2S80_08470</name>
</gene>
<name>A0ABQ6SJI0_9PAST</name>
<organism evidence="1 2">
    <name type="scientific">Haemophilus seminalis</name>
    <dbReference type="NCBI Taxonomy" id="2582921"/>
    <lineage>
        <taxon>Bacteria</taxon>
        <taxon>Pseudomonadati</taxon>
        <taxon>Pseudomonadota</taxon>
        <taxon>Gammaproteobacteria</taxon>
        <taxon>Pasteurellales</taxon>
        <taxon>Pasteurellaceae</taxon>
        <taxon>Haemophilus</taxon>
    </lineage>
</organism>
<dbReference type="RefSeq" id="WP_065265033.1">
    <property type="nucleotide sequence ID" value="NZ_VCED01000001.1"/>
</dbReference>
<evidence type="ECO:0000313" key="2">
    <source>
        <dbReference type="Proteomes" id="UP000324828"/>
    </source>
</evidence>
<dbReference type="EMBL" id="VXDF01000007">
    <property type="protein sequence ID" value="KAA5522634.1"/>
    <property type="molecule type" value="Genomic_DNA"/>
</dbReference>
<protein>
    <submittedName>
        <fullName evidence="1">Uncharacterized protein</fullName>
    </submittedName>
</protein>
<evidence type="ECO:0000313" key="1">
    <source>
        <dbReference type="EMBL" id="KAA5522634.1"/>
    </source>
</evidence>
<comment type="caution">
    <text evidence="1">The sequence shown here is derived from an EMBL/GenBank/DDBJ whole genome shotgun (WGS) entry which is preliminary data.</text>
</comment>